<evidence type="ECO:0000256" key="5">
    <source>
        <dbReference type="ARBA" id="ARBA00023136"/>
    </source>
</evidence>
<evidence type="ECO:0000256" key="3">
    <source>
        <dbReference type="ARBA" id="ARBA00022692"/>
    </source>
</evidence>
<protein>
    <recommendedName>
        <fullName evidence="8">Major facilitator superfamily (MFS) profile domain-containing protein</fullName>
    </recommendedName>
</protein>
<dbReference type="AlphaFoldDB" id="A0A1E3QJI3"/>
<evidence type="ECO:0000256" key="7">
    <source>
        <dbReference type="SAM" id="Phobius"/>
    </source>
</evidence>
<comment type="subcellular location">
    <subcellularLocation>
        <location evidence="1">Membrane</location>
        <topology evidence="1">Multi-pass membrane protein</topology>
    </subcellularLocation>
</comment>
<name>A0A1E3QJI3_9ASCO</name>
<dbReference type="InterPro" id="IPR011701">
    <property type="entry name" value="MFS"/>
</dbReference>
<dbReference type="Proteomes" id="UP000094336">
    <property type="component" value="Unassembled WGS sequence"/>
</dbReference>
<dbReference type="InterPro" id="IPR036259">
    <property type="entry name" value="MFS_trans_sf"/>
</dbReference>
<sequence length="294" mass="30832">MSNPSSEAIASSVEHNPILSTVGDSSSSKSVDSPNTPVDSPDAPVDSPDAHAGKYYEADAGDGTTAQEQYLTGVPLYLSVLACVLCLFLTALDSTIVATILTVVGNEFHSFNQIGWLTAGFLLPMAVLAATWGKLSIVFGRKWTMVVCVVVFEIGSLISALANSMDMLIGGRVISGIGGGGIQTLVFVIISESVPINKRPSALASVGCTFAVASVLGPLLGAAEKVAKKVVMASIRNVFYMSIGFFICCGIAVIFTSNERLPKESEMEKAQDAAARTAAEKEKNDSEREATEEP</sequence>
<feature type="transmembrane region" description="Helical" evidence="7">
    <location>
        <begin position="202"/>
        <end position="223"/>
    </location>
</feature>
<feature type="compositionally biased region" description="Low complexity" evidence="6">
    <location>
        <begin position="20"/>
        <end position="47"/>
    </location>
</feature>
<feature type="domain" description="Major facilitator superfamily (MFS) profile" evidence="8">
    <location>
        <begin position="79"/>
        <end position="294"/>
    </location>
</feature>
<dbReference type="Pfam" id="PF07690">
    <property type="entry name" value="MFS_1"/>
    <property type="match status" value="1"/>
</dbReference>
<dbReference type="GeneID" id="30148899"/>
<evidence type="ECO:0000313" key="10">
    <source>
        <dbReference type="Proteomes" id="UP000094336"/>
    </source>
</evidence>
<proteinExistence type="inferred from homology"/>
<feature type="region of interest" description="Disordered" evidence="6">
    <location>
        <begin position="265"/>
        <end position="294"/>
    </location>
</feature>
<evidence type="ECO:0000313" key="9">
    <source>
        <dbReference type="EMBL" id="ODQ77778.1"/>
    </source>
</evidence>
<feature type="compositionally biased region" description="Basic and acidic residues" evidence="6">
    <location>
        <begin position="278"/>
        <end position="294"/>
    </location>
</feature>
<dbReference type="STRING" id="984486.A0A1E3QJI3"/>
<dbReference type="EMBL" id="KV454438">
    <property type="protein sequence ID" value="ODQ77778.1"/>
    <property type="molecule type" value="Genomic_DNA"/>
</dbReference>
<dbReference type="Gene3D" id="1.20.1250.20">
    <property type="entry name" value="MFS general substrate transporter like domains"/>
    <property type="match status" value="1"/>
</dbReference>
<dbReference type="RefSeq" id="XP_018983106.1">
    <property type="nucleotide sequence ID" value="XM_019131046.1"/>
</dbReference>
<evidence type="ECO:0000259" key="8">
    <source>
        <dbReference type="PROSITE" id="PS50850"/>
    </source>
</evidence>
<feature type="transmembrane region" description="Helical" evidence="7">
    <location>
        <begin position="238"/>
        <end position="257"/>
    </location>
</feature>
<evidence type="ECO:0000256" key="6">
    <source>
        <dbReference type="SAM" id="MobiDB-lite"/>
    </source>
</evidence>
<gene>
    <name evidence="9" type="ORF">BABINDRAFT_177748</name>
</gene>
<evidence type="ECO:0000256" key="2">
    <source>
        <dbReference type="ARBA" id="ARBA00008335"/>
    </source>
</evidence>
<dbReference type="OrthoDB" id="10021397at2759"/>
<dbReference type="PROSITE" id="PS00217">
    <property type="entry name" value="SUGAR_TRANSPORT_2"/>
    <property type="match status" value="1"/>
</dbReference>
<dbReference type="SUPFAM" id="SSF103473">
    <property type="entry name" value="MFS general substrate transporter"/>
    <property type="match status" value="1"/>
</dbReference>
<keyword evidence="4 7" id="KW-1133">Transmembrane helix</keyword>
<evidence type="ECO:0000256" key="4">
    <source>
        <dbReference type="ARBA" id="ARBA00022989"/>
    </source>
</evidence>
<feature type="transmembrane region" description="Helical" evidence="7">
    <location>
        <begin position="113"/>
        <end position="131"/>
    </location>
</feature>
<accession>A0A1E3QJI3</accession>
<dbReference type="PANTHER" id="PTHR23501:SF198">
    <property type="entry name" value="AZOLE RESISTANCE PROTEIN 1-RELATED"/>
    <property type="match status" value="1"/>
</dbReference>
<reference evidence="10" key="1">
    <citation type="submission" date="2016-05" db="EMBL/GenBank/DDBJ databases">
        <title>Comparative genomics of biotechnologically important yeasts.</title>
        <authorList>
            <consortium name="DOE Joint Genome Institute"/>
            <person name="Riley R."/>
            <person name="Haridas S."/>
            <person name="Wolfe K.H."/>
            <person name="Lopes M.R."/>
            <person name="Hittinger C.T."/>
            <person name="Goker M."/>
            <person name="Salamov A."/>
            <person name="Wisecaver J."/>
            <person name="Long T.M."/>
            <person name="Aerts A.L."/>
            <person name="Barry K."/>
            <person name="Choi C."/>
            <person name="Clum A."/>
            <person name="Coughlan A.Y."/>
            <person name="Deshpande S."/>
            <person name="Douglass A.P."/>
            <person name="Hanson S.J."/>
            <person name="Klenk H.-P."/>
            <person name="Labutti K."/>
            <person name="Lapidus A."/>
            <person name="Lindquist E."/>
            <person name="Lipzen A."/>
            <person name="Meier-Kolthoff J.P."/>
            <person name="Ohm R.A."/>
            <person name="Otillar R.P."/>
            <person name="Pangilinan J."/>
            <person name="Peng Y."/>
            <person name="Rokas A."/>
            <person name="Rosa C.A."/>
            <person name="Scheuner C."/>
            <person name="Sibirny A.A."/>
            <person name="Slot J.C."/>
            <person name="Stielow J.B."/>
            <person name="Sun H."/>
            <person name="Kurtzman C.P."/>
            <person name="Blackwell M."/>
            <person name="Grigoriev I.V."/>
            <person name="Jeffries T.W."/>
        </authorList>
    </citation>
    <scope>NUCLEOTIDE SEQUENCE [LARGE SCALE GENOMIC DNA]</scope>
    <source>
        <strain evidence="10">NRRL Y-12698</strain>
    </source>
</reference>
<feature type="transmembrane region" description="Helical" evidence="7">
    <location>
        <begin position="168"/>
        <end position="190"/>
    </location>
</feature>
<feature type="transmembrane region" description="Helical" evidence="7">
    <location>
        <begin position="76"/>
        <end position="101"/>
    </location>
</feature>
<keyword evidence="10" id="KW-1185">Reference proteome</keyword>
<feature type="region of interest" description="Disordered" evidence="6">
    <location>
        <begin position="1"/>
        <end position="48"/>
    </location>
</feature>
<comment type="similarity">
    <text evidence="2">Belongs to the major facilitator superfamily.</text>
</comment>
<dbReference type="PROSITE" id="PS50850">
    <property type="entry name" value="MFS"/>
    <property type="match status" value="1"/>
</dbReference>
<dbReference type="GO" id="GO:0005886">
    <property type="term" value="C:plasma membrane"/>
    <property type="evidence" value="ECO:0007669"/>
    <property type="project" value="TreeGrafter"/>
</dbReference>
<evidence type="ECO:0000256" key="1">
    <source>
        <dbReference type="ARBA" id="ARBA00004141"/>
    </source>
</evidence>
<keyword evidence="3 7" id="KW-0812">Transmembrane</keyword>
<dbReference type="GO" id="GO:0022857">
    <property type="term" value="F:transmembrane transporter activity"/>
    <property type="evidence" value="ECO:0007669"/>
    <property type="project" value="InterPro"/>
</dbReference>
<dbReference type="InterPro" id="IPR005829">
    <property type="entry name" value="Sugar_transporter_CS"/>
</dbReference>
<organism evidence="9 10">
    <name type="scientific">Babjeviella inositovora NRRL Y-12698</name>
    <dbReference type="NCBI Taxonomy" id="984486"/>
    <lineage>
        <taxon>Eukaryota</taxon>
        <taxon>Fungi</taxon>
        <taxon>Dikarya</taxon>
        <taxon>Ascomycota</taxon>
        <taxon>Saccharomycotina</taxon>
        <taxon>Pichiomycetes</taxon>
        <taxon>Serinales incertae sedis</taxon>
        <taxon>Babjeviella</taxon>
    </lineage>
</organism>
<keyword evidence="5 7" id="KW-0472">Membrane</keyword>
<dbReference type="PANTHER" id="PTHR23501">
    <property type="entry name" value="MAJOR FACILITATOR SUPERFAMILY"/>
    <property type="match status" value="1"/>
</dbReference>
<dbReference type="InterPro" id="IPR020846">
    <property type="entry name" value="MFS_dom"/>
</dbReference>
<feature type="transmembrane region" description="Helical" evidence="7">
    <location>
        <begin position="143"/>
        <end position="162"/>
    </location>
</feature>